<feature type="compositionally biased region" description="Basic and acidic residues" evidence="1">
    <location>
        <begin position="137"/>
        <end position="147"/>
    </location>
</feature>
<feature type="domain" description="Rad51-like C-terminal" evidence="2">
    <location>
        <begin position="3"/>
        <end position="78"/>
    </location>
</feature>
<dbReference type="GO" id="GO:0042148">
    <property type="term" value="P:DNA strand invasion"/>
    <property type="evidence" value="ECO:0007669"/>
    <property type="project" value="TreeGrafter"/>
</dbReference>
<dbReference type="InterPro" id="IPR027417">
    <property type="entry name" value="P-loop_NTPase"/>
</dbReference>
<dbReference type="GO" id="GO:0000730">
    <property type="term" value="P:DNA recombinase assembly"/>
    <property type="evidence" value="ECO:0007669"/>
    <property type="project" value="TreeGrafter"/>
</dbReference>
<comment type="caution">
    <text evidence="3">The sequence shown here is derived from an EMBL/GenBank/DDBJ whole genome shotgun (WGS) entry which is preliminary data.</text>
</comment>
<dbReference type="InterPro" id="IPR013632">
    <property type="entry name" value="Rad51_C"/>
</dbReference>
<dbReference type="Gene3D" id="3.40.50.300">
    <property type="entry name" value="P-loop containing nucleotide triphosphate hydrolases"/>
    <property type="match status" value="1"/>
</dbReference>
<feature type="non-terminal residue" evidence="3">
    <location>
        <position position="1"/>
    </location>
</feature>
<dbReference type="Pfam" id="PF08423">
    <property type="entry name" value="Rad51"/>
    <property type="match status" value="1"/>
</dbReference>
<dbReference type="EMBL" id="BART01036192">
    <property type="protein sequence ID" value="GAH08464.1"/>
    <property type="molecule type" value="Genomic_DNA"/>
</dbReference>
<accession>X1DU48</accession>
<evidence type="ECO:0000256" key="1">
    <source>
        <dbReference type="SAM" id="MobiDB-lite"/>
    </source>
</evidence>
<evidence type="ECO:0000313" key="3">
    <source>
        <dbReference type="EMBL" id="GAH08464.1"/>
    </source>
</evidence>
<protein>
    <recommendedName>
        <fullName evidence="2">Rad51-like C-terminal domain-containing protein</fullName>
    </recommendedName>
</protein>
<dbReference type="GO" id="GO:0003690">
    <property type="term" value="F:double-stranded DNA binding"/>
    <property type="evidence" value="ECO:0007669"/>
    <property type="project" value="TreeGrafter"/>
</dbReference>
<reference evidence="3" key="1">
    <citation type="journal article" date="2014" name="Front. Microbiol.">
        <title>High frequency of phylogenetically diverse reductive dehalogenase-homologous genes in deep subseafloor sedimentary metagenomes.</title>
        <authorList>
            <person name="Kawai M."/>
            <person name="Futagami T."/>
            <person name="Toyoda A."/>
            <person name="Takaki Y."/>
            <person name="Nishi S."/>
            <person name="Hori S."/>
            <person name="Arai W."/>
            <person name="Tsubouchi T."/>
            <person name="Morono Y."/>
            <person name="Uchiyama I."/>
            <person name="Ito T."/>
            <person name="Fujiyama A."/>
            <person name="Inagaki F."/>
            <person name="Takami H."/>
        </authorList>
    </citation>
    <scope>NUCLEOTIDE SEQUENCE</scope>
    <source>
        <strain evidence="3">Expedition CK06-06</strain>
    </source>
</reference>
<dbReference type="GO" id="GO:0008094">
    <property type="term" value="F:ATP-dependent activity, acting on DNA"/>
    <property type="evidence" value="ECO:0007669"/>
    <property type="project" value="TreeGrafter"/>
</dbReference>
<dbReference type="AlphaFoldDB" id="X1DU48"/>
<proteinExistence type="predicted"/>
<dbReference type="PANTHER" id="PTHR22942:SF30">
    <property type="entry name" value="MEIOTIC RECOMBINATION PROTEIN DMC1_LIM15 HOMOLOG"/>
    <property type="match status" value="1"/>
</dbReference>
<name>X1DU48_9ZZZZ</name>
<evidence type="ECO:0000259" key="2">
    <source>
        <dbReference type="Pfam" id="PF08423"/>
    </source>
</evidence>
<sequence length="176" mass="19600">IAFNTSIIFTNQVMANIGPSVQYVPVIAAGGHVVAHASDIRIFMKKLKGNMRRAKIDDCAWLPTETADFFITSMGIYDEEVIPEKESVSTKKVIEEEATEEPVSSPIMAGVKEITNIKEDETKKELVKKPKTKKATKKTEKASDKEKKKIENTIMDVESDLVAIDEAPTEITKEEK</sequence>
<dbReference type="GO" id="GO:0003697">
    <property type="term" value="F:single-stranded DNA binding"/>
    <property type="evidence" value="ECO:0007669"/>
    <property type="project" value="TreeGrafter"/>
</dbReference>
<feature type="non-terminal residue" evidence="3">
    <location>
        <position position="176"/>
    </location>
</feature>
<organism evidence="3">
    <name type="scientific">marine sediment metagenome</name>
    <dbReference type="NCBI Taxonomy" id="412755"/>
    <lineage>
        <taxon>unclassified sequences</taxon>
        <taxon>metagenomes</taxon>
        <taxon>ecological metagenomes</taxon>
    </lineage>
</organism>
<dbReference type="GO" id="GO:0000150">
    <property type="term" value="F:DNA strand exchange activity"/>
    <property type="evidence" value="ECO:0007669"/>
    <property type="project" value="TreeGrafter"/>
</dbReference>
<feature type="region of interest" description="Disordered" evidence="1">
    <location>
        <begin position="125"/>
        <end position="147"/>
    </location>
</feature>
<dbReference type="GO" id="GO:0006312">
    <property type="term" value="P:mitotic recombination"/>
    <property type="evidence" value="ECO:0007669"/>
    <property type="project" value="TreeGrafter"/>
</dbReference>
<gene>
    <name evidence="3" type="ORF">S01H4_61141</name>
</gene>
<dbReference type="PANTHER" id="PTHR22942">
    <property type="entry name" value="RECA/RAD51/RADA DNA STRAND-PAIRING FAMILY MEMBER"/>
    <property type="match status" value="1"/>
</dbReference>
<dbReference type="SUPFAM" id="SSF52540">
    <property type="entry name" value="P-loop containing nucleoside triphosphate hydrolases"/>
    <property type="match status" value="1"/>
</dbReference>